<dbReference type="EMBL" id="JAFCMP010000113">
    <property type="protein sequence ID" value="KAG5186089.1"/>
    <property type="molecule type" value="Genomic_DNA"/>
</dbReference>
<name>A0A835Z4P8_9STRA</name>
<evidence type="ECO:0000313" key="2">
    <source>
        <dbReference type="EMBL" id="KAG5186089.1"/>
    </source>
</evidence>
<organism evidence="2 3">
    <name type="scientific">Tribonema minus</name>
    <dbReference type="NCBI Taxonomy" id="303371"/>
    <lineage>
        <taxon>Eukaryota</taxon>
        <taxon>Sar</taxon>
        <taxon>Stramenopiles</taxon>
        <taxon>Ochrophyta</taxon>
        <taxon>PX clade</taxon>
        <taxon>Xanthophyceae</taxon>
        <taxon>Tribonematales</taxon>
        <taxon>Tribonemataceae</taxon>
        <taxon>Tribonema</taxon>
    </lineage>
</organism>
<dbReference type="SUPFAM" id="SSF51197">
    <property type="entry name" value="Clavaminate synthase-like"/>
    <property type="match status" value="1"/>
</dbReference>
<comment type="cofactor">
    <cofactor evidence="1">
        <name>Fe cation</name>
        <dbReference type="ChEBI" id="CHEBI:24875"/>
    </cofactor>
</comment>
<evidence type="ECO:0000313" key="3">
    <source>
        <dbReference type="Proteomes" id="UP000664859"/>
    </source>
</evidence>
<comment type="caution">
    <text evidence="2">The sequence shown here is derived from an EMBL/GenBank/DDBJ whole genome shotgun (WGS) entry which is preliminary data.</text>
</comment>
<gene>
    <name evidence="2" type="ORF">JKP88DRAFT_262546</name>
</gene>
<dbReference type="Pfam" id="PF05721">
    <property type="entry name" value="PhyH"/>
    <property type="match status" value="1"/>
</dbReference>
<reference evidence="2" key="1">
    <citation type="submission" date="2021-02" db="EMBL/GenBank/DDBJ databases">
        <title>First Annotated Genome of the Yellow-green Alga Tribonema minus.</title>
        <authorList>
            <person name="Mahan K.M."/>
        </authorList>
    </citation>
    <scope>NUCLEOTIDE SEQUENCE</scope>
    <source>
        <strain evidence="2">UTEX B ZZ1240</strain>
    </source>
</reference>
<accession>A0A835Z4P8</accession>
<dbReference type="OrthoDB" id="45422at2759"/>
<dbReference type="Gene3D" id="2.60.120.620">
    <property type="entry name" value="q2cbj1_9rhob like domain"/>
    <property type="match status" value="2"/>
</dbReference>
<dbReference type="Proteomes" id="UP000664859">
    <property type="component" value="Unassembled WGS sequence"/>
</dbReference>
<protein>
    <submittedName>
        <fullName evidence="2">Uncharacterized protein</fullName>
    </submittedName>
</protein>
<sequence>MQCMVLGFSWLMLPRRGPRLLNSTVPGPSPLTPAHIKTYNKDGVVLVKGLFAGEQLNAMVKEGEAAAKGRALLDLVVSSYKKLEFSAWSTRDAFAQAAFNSSLPSVAQQLLGERTSVRLLKAAFNSSLPSVAQQLLGEKTIVRLLKDALFQYASGRPGCGWHVDDFGFWPAEEDTTGVTVWVALSPMRVKEGGGIMVAKGTHHTDGRAPAWVRGCRDAIRKGSGQTCRMAELAPECVPKLDAVGASWDMEPGDAVIWDRWSFHRSMPFADASGAAKLRYSVRYIPSDAKAAGYVHASVPLGQPFNSSYHPQVWPAPLKHELRDIRGGKLNNELQVWPAPLKHELRDIRINNKLEVWPAPLKHELRDIRRGKLDAWHMSYRQKARLLYMMAKLTSQRGYDAALRKIGMRSV</sequence>
<evidence type="ECO:0000256" key="1">
    <source>
        <dbReference type="ARBA" id="ARBA00001962"/>
    </source>
</evidence>
<keyword evidence="3" id="KW-1185">Reference proteome</keyword>
<proteinExistence type="predicted"/>
<dbReference type="PANTHER" id="PTHR20883:SF46">
    <property type="entry name" value="PHYTANOYL-COA HYDROXYLASE"/>
    <property type="match status" value="1"/>
</dbReference>
<dbReference type="AlphaFoldDB" id="A0A835Z4P8"/>
<dbReference type="PANTHER" id="PTHR20883">
    <property type="entry name" value="PHYTANOYL-COA DIOXYGENASE DOMAIN CONTAINING 1"/>
    <property type="match status" value="1"/>
</dbReference>
<dbReference type="InterPro" id="IPR008775">
    <property type="entry name" value="Phytyl_CoA_dOase-like"/>
</dbReference>